<evidence type="ECO:0000313" key="2">
    <source>
        <dbReference type="Proteomes" id="UP001139333"/>
    </source>
</evidence>
<name>A0A9X2CH31_9GAMM</name>
<proteinExistence type="predicted"/>
<evidence type="ECO:0000313" key="1">
    <source>
        <dbReference type="EMBL" id="MCL1141542.1"/>
    </source>
</evidence>
<dbReference type="RefSeq" id="WP_248994214.1">
    <property type="nucleotide sequence ID" value="NZ_JAKIKP010000001.1"/>
</dbReference>
<sequence>MSFWHKLPFLFIPLVGFQTQAVEVSDELDIGGAVRVNYGWKDYDDNAKLEFELFRADVNYQADNGLFASAQYRWYQDMDVIHHAYMGYKFDESNSVQVGVTQVPFGLSPYASHSFWFGATYYIGFEDDYDAGIHYQYQRNNLTMDLAYFVNDEYGNGSRYDRYSFDVATTEDSPYKEAGQLNARVEYKVEAGSFNHLIGGSIQYGNLDYVADVVSDETIPTDDVSAMAAAAHWQADWQTWQLQLQYIHYNYDIKHSNRIALSAFSYPFEIAAKADVVTANISKSFDVDWGPVTNLNCYNDYSTVLASGNGLADSAQNVTGCAITAGKFYSYVDWIAGNNMYFINGDGVGIDNGNTQWHSRLNINIGLYF</sequence>
<dbReference type="EMBL" id="JAKIKP010000001">
    <property type="protein sequence ID" value="MCL1141542.1"/>
    <property type="molecule type" value="Genomic_DNA"/>
</dbReference>
<dbReference type="AlphaFoldDB" id="A0A9X2CH31"/>
<organism evidence="1 2">
    <name type="scientific">Shewanella gaetbuli</name>
    <dbReference type="NCBI Taxonomy" id="220752"/>
    <lineage>
        <taxon>Bacteria</taxon>
        <taxon>Pseudomonadati</taxon>
        <taxon>Pseudomonadota</taxon>
        <taxon>Gammaproteobacteria</taxon>
        <taxon>Alteromonadales</taxon>
        <taxon>Shewanellaceae</taxon>
        <taxon>Shewanella</taxon>
    </lineage>
</organism>
<protein>
    <recommendedName>
        <fullName evidence="3">Phosphate-selective porin O and P</fullName>
    </recommendedName>
</protein>
<dbReference type="SUPFAM" id="SSF56935">
    <property type="entry name" value="Porins"/>
    <property type="match status" value="1"/>
</dbReference>
<keyword evidence="2" id="KW-1185">Reference proteome</keyword>
<gene>
    <name evidence="1" type="ORF">L2672_02345</name>
</gene>
<reference evidence="1" key="1">
    <citation type="submission" date="2022-01" db="EMBL/GenBank/DDBJ databases">
        <title>Whole genome-based taxonomy of the Shewanellaceae.</title>
        <authorList>
            <person name="Martin-Rodriguez A.J."/>
        </authorList>
    </citation>
    <scope>NUCLEOTIDE SEQUENCE</scope>
    <source>
        <strain evidence="1">DSM 16422</strain>
    </source>
</reference>
<accession>A0A9X2CH31</accession>
<evidence type="ECO:0008006" key="3">
    <source>
        <dbReference type="Google" id="ProtNLM"/>
    </source>
</evidence>
<dbReference type="Proteomes" id="UP001139333">
    <property type="component" value="Unassembled WGS sequence"/>
</dbReference>
<comment type="caution">
    <text evidence="1">The sequence shown here is derived from an EMBL/GenBank/DDBJ whole genome shotgun (WGS) entry which is preliminary data.</text>
</comment>